<organism evidence="2 3">
    <name type="scientific">Colletotrichum karsti</name>
    <dbReference type="NCBI Taxonomy" id="1095194"/>
    <lineage>
        <taxon>Eukaryota</taxon>
        <taxon>Fungi</taxon>
        <taxon>Dikarya</taxon>
        <taxon>Ascomycota</taxon>
        <taxon>Pezizomycotina</taxon>
        <taxon>Sordariomycetes</taxon>
        <taxon>Hypocreomycetidae</taxon>
        <taxon>Glomerellales</taxon>
        <taxon>Glomerellaceae</taxon>
        <taxon>Colletotrichum</taxon>
        <taxon>Colletotrichum boninense species complex</taxon>
    </lineage>
</organism>
<accession>A0A9P6IET3</accession>
<name>A0A9P6IET3_9PEZI</name>
<dbReference type="Proteomes" id="UP000781932">
    <property type="component" value="Unassembled WGS sequence"/>
</dbReference>
<reference evidence="2" key="1">
    <citation type="submission" date="2020-03" db="EMBL/GenBank/DDBJ databases">
        <authorList>
            <person name="He L."/>
        </authorList>
    </citation>
    <scope>NUCLEOTIDE SEQUENCE</scope>
    <source>
        <strain evidence="2">CkLH20</strain>
    </source>
</reference>
<dbReference type="OrthoDB" id="4267316at2759"/>
<proteinExistence type="predicted"/>
<evidence type="ECO:0000313" key="2">
    <source>
        <dbReference type="EMBL" id="KAF9879201.1"/>
    </source>
</evidence>
<comment type="caution">
    <text evidence="2">The sequence shown here is derived from an EMBL/GenBank/DDBJ whole genome shotgun (WGS) entry which is preliminary data.</text>
</comment>
<gene>
    <name evidence="2" type="ORF">CkaCkLH20_03434</name>
</gene>
<feature type="region of interest" description="Disordered" evidence="1">
    <location>
        <begin position="438"/>
        <end position="457"/>
    </location>
</feature>
<evidence type="ECO:0000313" key="3">
    <source>
        <dbReference type="Proteomes" id="UP000781932"/>
    </source>
</evidence>
<dbReference type="GeneID" id="62159227"/>
<sequence>MSFPDAATILKDHKKLYSPGKILHITPHGAPKPWGWKFYPMPPDLGDEEIGQAAADKTLTRAGLVFREKNQPHNLDRSIQKDDSLKMKVEILAVHGTGPGTYSPGIQKLKCKVLEVPLTPPLYENQRTPAVGDVIFIKAFDPMFFPRVVDPMEAHFKVTARADMALSDEVGAYAFLYKHGMTGAPHIAPQWFGCWTAEVQSTDPNFQTRYVGVIALEFIDGICLQKLFVKDDVGNQIYVGDMPDLDDDTKTLLQVDVATRLGTMKDLLAGVVRQYKIGLSHYHIHPESVILTFRRGSQDLERPRVSLVGYTKSVVHPLRDPPRNVYANYTRPIHPFYRFNYSRLEAFFNCHWLPLGWKTNHPRISPLLNYWLLRTFGPLDSDEYSTLIRPSHGTVSAQPIEDSPLLHPSHEPFLAQNIESSVLQKMDEAIFFGNLTSEGETSVPTQSSTPRNTTADT</sequence>
<keyword evidence="3" id="KW-1185">Reference proteome</keyword>
<evidence type="ECO:0000256" key="1">
    <source>
        <dbReference type="SAM" id="MobiDB-lite"/>
    </source>
</evidence>
<protein>
    <submittedName>
        <fullName evidence="2">Uncharacterized protein</fullName>
    </submittedName>
</protein>
<dbReference type="EMBL" id="JAATWM020000008">
    <property type="protein sequence ID" value="KAF9879201.1"/>
    <property type="molecule type" value="Genomic_DNA"/>
</dbReference>
<dbReference type="RefSeq" id="XP_038748662.1">
    <property type="nucleotide sequence ID" value="XM_038886153.1"/>
</dbReference>
<dbReference type="AlphaFoldDB" id="A0A9P6IET3"/>
<reference evidence="2" key="2">
    <citation type="submission" date="2020-11" db="EMBL/GenBank/DDBJ databases">
        <title>Whole genome sequencing of Colletotrichum sp.</title>
        <authorList>
            <person name="Li H."/>
        </authorList>
    </citation>
    <scope>NUCLEOTIDE SEQUENCE</scope>
    <source>
        <strain evidence="2">CkLH20</strain>
    </source>
</reference>